<accession>A0A6A3CMD9</accession>
<evidence type="ECO:0000313" key="3">
    <source>
        <dbReference type="Proteomes" id="UP000436088"/>
    </source>
</evidence>
<reference evidence="2" key="1">
    <citation type="submission" date="2019-09" db="EMBL/GenBank/DDBJ databases">
        <title>Draft genome information of white flower Hibiscus syriacus.</title>
        <authorList>
            <person name="Kim Y.-M."/>
        </authorList>
    </citation>
    <scope>NUCLEOTIDE SEQUENCE [LARGE SCALE GENOMIC DNA]</scope>
    <source>
        <strain evidence="2">YM2019G1</strain>
    </source>
</reference>
<name>A0A6A3CMD9_HIBSY</name>
<dbReference type="EMBL" id="VEPZ02000210">
    <property type="protein sequence ID" value="KAE8729877.1"/>
    <property type="molecule type" value="Genomic_DNA"/>
</dbReference>
<feature type="region of interest" description="Disordered" evidence="1">
    <location>
        <begin position="128"/>
        <end position="164"/>
    </location>
</feature>
<comment type="caution">
    <text evidence="2">The sequence shown here is derived from an EMBL/GenBank/DDBJ whole genome shotgun (WGS) entry which is preliminary data.</text>
</comment>
<dbReference type="AlphaFoldDB" id="A0A6A3CMD9"/>
<evidence type="ECO:0000313" key="2">
    <source>
        <dbReference type="EMBL" id="KAE8729877.1"/>
    </source>
</evidence>
<keyword evidence="3" id="KW-1185">Reference proteome</keyword>
<evidence type="ECO:0000256" key="1">
    <source>
        <dbReference type="SAM" id="MobiDB-lite"/>
    </source>
</evidence>
<protein>
    <submittedName>
        <fullName evidence="2">Uncharacterized protein</fullName>
    </submittedName>
</protein>
<organism evidence="2 3">
    <name type="scientific">Hibiscus syriacus</name>
    <name type="common">Rose of Sharon</name>
    <dbReference type="NCBI Taxonomy" id="106335"/>
    <lineage>
        <taxon>Eukaryota</taxon>
        <taxon>Viridiplantae</taxon>
        <taxon>Streptophyta</taxon>
        <taxon>Embryophyta</taxon>
        <taxon>Tracheophyta</taxon>
        <taxon>Spermatophyta</taxon>
        <taxon>Magnoliopsida</taxon>
        <taxon>eudicotyledons</taxon>
        <taxon>Gunneridae</taxon>
        <taxon>Pentapetalae</taxon>
        <taxon>rosids</taxon>
        <taxon>malvids</taxon>
        <taxon>Malvales</taxon>
        <taxon>Malvaceae</taxon>
        <taxon>Malvoideae</taxon>
        <taxon>Hibiscus</taxon>
    </lineage>
</organism>
<feature type="region of interest" description="Disordered" evidence="1">
    <location>
        <begin position="46"/>
        <end position="96"/>
    </location>
</feature>
<gene>
    <name evidence="2" type="ORF">F3Y22_tig00003096pilonHSYRG00047</name>
</gene>
<sequence length="164" mass="17924">MVEPYPQAFTIGGIGTCVNKDSKEGAIVSRTRNLSMNKLEMVDDNVNRDNIKPPNPNTTRETVGFDTVRIGKTKGFDYNISSTPQNSGNERRRDAIQAWNQPDQEDGELAKLNPSQNGWLALLRVLPKGTGQGPNSQKNHGRLFGSIQNPNAPGGINTKEIAHA</sequence>
<feature type="compositionally biased region" description="Polar residues" evidence="1">
    <location>
        <begin position="79"/>
        <end position="88"/>
    </location>
</feature>
<dbReference type="Proteomes" id="UP000436088">
    <property type="component" value="Unassembled WGS sequence"/>
</dbReference>
<proteinExistence type="predicted"/>